<keyword evidence="1" id="KW-0812">Transmembrane</keyword>
<protein>
    <submittedName>
        <fullName evidence="2">Monocarboxylate transporter 9</fullName>
    </submittedName>
</protein>
<evidence type="ECO:0000313" key="3">
    <source>
        <dbReference type="Proteomes" id="UP001151699"/>
    </source>
</evidence>
<feature type="transmembrane region" description="Helical" evidence="1">
    <location>
        <begin position="20"/>
        <end position="47"/>
    </location>
</feature>
<dbReference type="InterPro" id="IPR050327">
    <property type="entry name" value="Proton-linked_MCT"/>
</dbReference>
<dbReference type="PANTHER" id="PTHR11360:SF237">
    <property type="entry name" value="MONOCARBOXYLATE TRANSPORTER 12-B-LIKE PROTEIN"/>
    <property type="match status" value="1"/>
</dbReference>
<evidence type="ECO:0000313" key="2">
    <source>
        <dbReference type="EMBL" id="KAJ6640365.1"/>
    </source>
</evidence>
<dbReference type="InterPro" id="IPR011701">
    <property type="entry name" value="MFS"/>
</dbReference>
<feature type="transmembrane region" description="Helical" evidence="1">
    <location>
        <begin position="174"/>
        <end position="198"/>
    </location>
</feature>
<dbReference type="GO" id="GO:0008028">
    <property type="term" value="F:monocarboxylic acid transmembrane transporter activity"/>
    <property type="evidence" value="ECO:0007669"/>
    <property type="project" value="TreeGrafter"/>
</dbReference>
<name>A0A9Q0S006_9DIPT</name>
<dbReference type="Pfam" id="PF07690">
    <property type="entry name" value="MFS_1"/>
    <property type="match status" value="1"/>
</dbReference>
<sequence length="489" mass="53188">MDNEKSSNKNSWNNIPPDGGWGWMIVFANALSNTVSLPILTGFGLIFKDKLSNIGMPVKDISTITSSNSACSMLIGLVTGPLLKHYGYRKVGFTAGLMFTTGFVLTSFSNCFSNFILSYSILTASAYGLSNSSFSLALNTYFYKKRSKAAGIAVTINGLGPIVYPPLITALLSYYGVNGCGLILAAFSLHIIPAALLLQPVKYHSINKNADEELADLNITRDPTFLAMKIKPNGWAEGNKTIETVDLTASTMVEKAFVEKMSHNESYRLSGFDIPVDASSDCSCEKLPKSEGNKLGEGFLFDGIKGFKDPANESKSQAIQELEMNLKITDMTFSTIETATFLSTLSTADIVARFLSPFVGDYFTISARVMYIFGILFCDNFSKLLAVGVCLGIAKGIRTVYMILVIPNHVNINKLASASGIRMVANGLVVLCLGPVVGWIRDFSGSYRINGVRIEKLNSANMAIEIPSNILTININFNITFIEININFI</sequence>
<accession>A0A9Q0S006</accession>
<proteinExistence type="predicted"/>
<feature type="transmembrane region" description="Helical" evidence="1">
    <location>
        <begin position="91"/>
        <end position="109"/>
    </location>
</feature>
<dbReference type="OrthoDB" id="410267at2759"/>
<dbReference type="Gene3D" id="1.20.1250.20">
    <property type="entry name" value="MFS general substrate transporter like domains"/>
    <property type="match status" value="1"/>
</dbReference>
<evidence type="ECO:0000256" key="1">
    <source>
        <dbReference type="SAM" id="Phobius"/>
    </source>
</evidence>
<feature type="transmembrane region" description="Helical" evidence="1">
    <location>
        <begin position="419"/>
        <end position="440"/>
    </location>
</feature>
<organism evidence="2 3">
    <name type="scientific">Pseudolycoriella hygida</name>
    <dbReference type="NCBI Taxonomy" id="35572"/>
    <lineage>
        <taxon>Eukaryota</taxon>
        <taxon>Metazoa</taxon>
        <taxon>Ecdysozoa</taxon>
        <taxon>Arthropoda</taxon>
        <taxon>Hexapoda</taxon>
        <taxon>Insecta</taxon>
        <taxon>Pterygota</taxon>
        <taxon>Neoptera</taxon>
        <taxon>Endopterygota</taxon>
        <taxon>Diptera</taxon>
        <taxon>Nematocera</taxon>
        <taxon>Sciaroidea</taxon>
        <taxon>Sciaridae</taxon>
        <taxon>Pseudolycoriella</taxon>
    </lineage>
</organism>
<dbReference type="EMBL" id="WJQU01000003">
    <property type="protein sequence ID" value="KAJ6640365.1"/>
    <property type="molecule type" value="Genomic_DNA"/>
</dbReference>
<dbReference type="Proteomes" id="UP001151699">
    <property type="component" value="Chromosome X"/>
</dbReference>
<dbReference type="InterPro" id="IPR036259">
    <property type="entry name" value="MFS_trans_sf"/>
</dbReference>
<keyword evidence="3" id="KW-1185">Reference proteome</keyword>
<comment type="caution">
    <text evidence="2">The sequence shown here is derived from an EMBL/GenBank/DDBJ whole genome shotgun (WGS) entry which is preliminary data.</text>
</comment>
<reference evidence="2" key="1">
    <citation type="submission" date="2022-07" db="EMBL/GenBank/DDBJ databases">
        <authorList>
            <person name="Trinca V."/>
            <person name="Uliana J.V.C."/>
            <person name="Torres T.T."/>
            <person name="Ward R.J."/>
            <person name="Monesi N."/>
        </authorList>
    </citation>
    <scope>NUCLEOTIDE SEQUENCE</scope>
    <source>
        <strain evidence="2">HSMRA1968</strain>
        <tissue evidence="2">Whole embryos</tissue>
    </source>
</reference>
<dbReference type="PANTHER" id="PTHR11360">
    <property type="entry name" value="MONOCARBOXYLATE TRANSPORTER"/>
    <property type="match status" value="1"/>
</dbReference>
<dbReference type="AlphaFoldDB" id="A0A9Q0S006"/>
<gene>
    <name evidence="2" type="primary">SLC16A9_1</name>
    <name evidence="2" type="ORF">Bhyg_13115</name>
</gene>
<feature type="transmembrane region" description="Helical" evidence="1">
    <location>
        <begin position="115"/>
        <end position="137"/>
    </location>
</feature>
<keyword evidence="1" id="KW-0472">Membrane</keyword>
<feature type="transmembrane region" description="Helical" evidence="1">
    <location>
        <begin position="149"/>
        <end position="168"/>
    </location>
</feature>
<dbReference type="SUPFAM" id="SSF103473">
    <property type="entry name" value="MFS general substrate transporter"/>
    <property type="match status" value="1"/>
</dbReference>
<keyword evidence="1" id="KW-1133">Transmembrane helix</keyword>
<feature type="transmembrane region" description="Helical" evidence="1">
    <location>
        <begin position="384"/>
        <end position="407"/>
    </location>
</feature>